<dbReference type="RefSeq" id="XP_022317724.1">
    <property type="nucleotide sequence ID" value="XM_022462016.1"/>
</dbReference>
<dbReference type="PANTHER" id="PTHR34095">
    <property type="entry name" value="39S RIBOSOMAL PROTEIN L55, MITOCHONDRIAL"/>
    <property type="match status" value="1"/>
</dbReference>
<dbReference type="GeneID" id="111120952"/>
<proteinExistence type="predicted"/>
<organism evidence="1 2">
    <name type="scientific">Crassostrea virginica</name>
    <name type="common">Eastern oyster</name>
    <dbReference type="NCBI Taxonomy" id="6565"/>
    <lineage>
        <taxon>Eukaryota</taxon>
        <taxon>Metazoa</taxon>
        <taxon>Spiralia</taxon>
        <taxon>Lophotrochozoa</taxon>
        <taxon>Mollusca</taxon>
        <taxon>Bivalvia</taxon>
        <taxon>Autobranchia</taxon>
        <taxon>Pteriomorphia</taxon>
        <taxon>Ostreida</taxon>
        <taxon>Ostreoidea</taxon>
        <taxon>Ostreidae</taxon>
        <taxon>Crassostrea</taxon>
    </lineage>
</organism>
<dbReference type="OrthoDB" id="9986315at2759"/>
<dbReference type="PANTHER" id="PTHR34095:SF1">
    <property type="entry name" value="LARGE RIBOSOMAL SUBUNIT PROTEIN ML55"/>
    <property type="match status" value="1"/>
</dbReference>
<dbReference type="Gene3D" id="6.20.130.20">
    <property type="entry name" value="Mitochondrial ribosomal protein L55"/>
    <property type="match status" value="1"/>
</dbReference>
<dbReference type="GO" id="GO:0006412">
    <property type="term" value="P:translation"/>
    <property type="evidence" value="ECO:0007669"/>
    <property type="project" value="TreeGrafter"/>
</dbReference>
<keyword evidence="1" id="KW-1185">Reference proteome</keyword>
<dbReference type="Proteomes" id="UP000694844">
    <property type="component" value="Chromosome 2"/>
</dbReference>
<evidence type="ECO:0000313" key="1">
    <source>
        <dbReference type="Proteomes" id="UP000694844"/>
    </source>
</evidence>
<name>A0A8B8CR98_CRAVI</name>
<dbReference type="Pfam" id="PF09776">
    <property type="entry name" value="Mitoc_L55"/>
    <property type="match status" value="1"/>
</dbReference>
<accession>A0A8B8CR98</accession>
<dbReference type="GO" id="GO:0003735">
    <property type="term" value="F:structural constituent of ribosome"/>
    <property type="evidence" value="ECO:0007669"/>
    <property type="project" value="InterPro"/>
</dbReference>
<dbReference type="AlphaFoldDB" id="A0A8B8CR98"/>
<protein>
    <submittedName>
        <fullName evidence="2">39S ribosomal protein L55, mitochondrial-like</fullName>
    </submittedName>
</protein>
<sequence length="112" mass="13265">MASLLARYKNLIFTCNACVRHSSNRAACAKVDRKYYERHYQTLLVLPNGATINVRYPQPRQIIKLPIDISKLSPEEQAALRRRRKPKTEIKVEKEIEDNYDRKKYVNFLKKK</sequence>
<evidence type="ECO:0000313" key="2">
    <source>
        <dbReference type="RefSeq" id="XP_022317724.1"/>
    </source>
</evidence>
<dbReference type="InterPro" id="IPR018615">
    <property type="entry name" value="Ribosomal_mL55"/>
</dbReference>
<dbReference type="InterPro" id="IPR044884">
    <property type="entry name" value="Ribosomal_mL55_sf"/>
</dbReference>
<gene>
    <name evidence="2" type="primary">LOC111120952</name>
</gene>
<dbReference type="KEGG" id="cvn:111120952"/>
<dbReference type="GO" id="GO:0005762">
    <property type="term" value="C:mitochondrial large ribosomal subunit"/>
    <property type="evidence" value="ECO:0007669"/>
    <property type="project" value="InterPro"/>
</dbReference>
<reference evidence="2" key="1">
    <citation type="submission" date="2025-08" db="UniProtKB">
        <authorList>
            <consortium name="RefSeq"/>
        </authorList>
    </citation>
    <scope>IDENTIFICATION</scope>
    <source>
        <tissue evidence="2">Whole sample</tissue>
    </source>
</reference>